<evidence type="ECO:0000313" key="2">
    <source>
        <dbReference type="EMBL" id="PIP62607.1"/>
    </source>
</evidence>
<dbReference type="AlphaFoldDB" id="A0A2H0BY58"/>
<evidence type="ECO:0000313" key="3">
    <source>
        <dbReference type="Proteomes" id="UP000231021"/>
    </source>
</evidence>
<comment type="caution">
    <text evidence="2">The sequence shown here is derived from an EMBL/GenBank/DDBJ whole genome shotgun (WGS) entry which is preliminary data.</text>
</comment>
<reference evidence="2 3" key="1">
    <citation type="submission" date="2017-09" db="EMBL/GenBank/DDBJ databases">
        <title>Depth-based differentiation of microbial function through sediment-hosted aquifers and enrichment of novel symbionts in the deep terrestrial subsurface.</title>
        <authorList>
            <person name="Probst A.J."/>
            <person name="Ladd B."/>
            <person name="Jarett J.K."/>
            <person name="Geller-Mcgrath D.E."/>
            <person name="Sieber C.M."/>
            <person name="Emerson J.B."/>
            <person name="Anantharaman K."/>
            <person name="Thomas B.C."/>
            <person name="Malmstrom R."/>
            <person name="Stieglmeier M."/>
            <person name="Klingl A."/>
            <person name="Woyke T."/>
            <person name="Ryan C.M."/>
            <person name="Banfield J.F."/>
        </authorList>
    </citation>
    <scope>NUCLEOTIDE SEQUENCE [LARGE SCALE GENOMIC DNA]</scope>
    <source>
        <strain evidence="2">CG22_combo_CG10-13_8_21_14_all_35_9</strain>
    </source>
</reference>
<feature type="compositionally biased region" description="Basic and acidic residues" evidence="1">
    <location>
        <begin position="56"/>
        <end position="69"/>
    </location>
</feature>
<accession>A0A2H0BY58</accession>
<evidence type="ECO:0000256" key="1">
    <source>
        <dbReference type="SAM" id="MobiDB-lite"/>
    </source>
</evidence>
<organism evidence="2 3">
    <name type="scientific">Candidatus Roizmanbacteria bacterium CG22_combo_CG10-13_8_21_14_all_35_9</name>
    <dbReference type="NCBI Taxonomy" id="1974861"/>
    <lineage>
        <taxon>Bacteria</taxon>
        <taxon>Candidatus Roizmaniibacteriota</taxon>
    </lineage>
</organism>
<feature type="region of interest" description="Disordered" evidence="1">
    <location>
        <begin position="28"/>
        <end position="102"/>
    </location>
</feature>
<proteinExistence type="predicted"/>
<dbReference type="EMBL" id="PCTB01000058">
    <property type="protein sequence ID" value="PIP62607.1"/>
    <property type="molecule type" value="Genomic_DNA"/>
</dbReference>
<sequence length="121" mass="13692">MTPERVFQQPVRWRPPLMGFLKHAQYAHEDQPQAAEDEKEQAERTAAQKIHPVQAIRDESPVKNEEVGHKQSPLVTAPEQAHQAETESQNHLPQGNTECRSSEISQDAIDIFHDAHSIVSN</sequence>
<protein>
    <submittedName>
        <fullName evidence="2">Uncharacterized protein</fullName>
    </submittedName>
</protein>
<name>A0A2H0BY58_9BACT</name>
<dbReference type="Proteomes" id="UP000231021">
    <property type="component" value="Unassembled WGS sequence"/>
</dbReference>
<feature type="compositionally biased region" description="Polar residues" evidence="1">
    <location>
        <begin position="86"/>
        <end position="102"/>
    </location>
</feature>
<gene>
    <name evidence="2" type="ORF">COW98_03090</name>
</gene>